<evidence type="ECO:0000256" key="1">
    <source>
        <dbReference type="SAM" id="Coils"/>
    </source>
</evidence>
<protein>
    <submittedName>
        <fullName evidence="4">Uncharacterized protein</fullName>
    </submittedName>
</protein>
<evidence type="ECO:0000259" key="3">
    <source>
        <dbReference type="Pfam" id="PF22640"/>
    </source>
</evidence>
<feature type="domain" description="MannoseP isomerase/GMP-like beta-helix" evidence="3">
    <location>
        <begin position="447"/>
        <end position="491"/>
    </location>
</feature>
<dbReference type="InterPro" id="IPR029044">
    <property type="entry name" value="Nucleotide-diphossugar_trans"/>
</dbReference>
<dbReference type="HOGENOM" id="CLU_035527_0_1_1"/>
<dbReference type="CDD" id="cd02509">
    <property type="entry name" value="GDP-M1P_Guanylyltransferase"/>
    <property type="match status" value="1"/>
</dbReference>
<accession>F8NU96</accession>
<dbReference type="SUPFAM" id="SSF159283">
    <property type="entry name" value="Guanosine diphospho-D-mannose pyrophosphorylase/mannose-6-phosphate isomerase linker domain"/>
    <property type="match status" value="1"/>
</dbReference>
<dbReference type="InterPro" id="IPR005835">
    <property type="entry name" value="NTP_transferase_dom"/>
</dbReference>
<dbReference type="Proteomes" id="UP000008064">
    <property type="component" value="Unassembled WGS sequence"/>
</dbReference>
<proteinExistence type="predicted"/>
<dbReference type="KEGG" id="sla:SERLADRAFT_464914"/>
<dbReference type="Pfam" id="PF22640">
    <property type="entry name" value="ManC_GMP_beta-helix"/>
    <property type="match status" value="1"/>
</dbReference>
<dbReference type="GeneID" id="18818820"/>
<dbReference type="RefSeq" id="XP_007317292.1">
    <property type="nucleotide sequence ID" value="XM_007317230.1"/>
</dbReference>
<keyword evidence="1" id="KW-0175">Coiled coil</keyword>
<dbReference type="InterPro" id="IPR049577">
    <property type="entry name" value="GMPP_N"/>
</dbReference>
<dbReference type="Pfam" id="PF00483">
    <property type="entry name" value="NTP_transferase"/>
    <property type="match status" value="1"/>
</dbReference>
<feature type="domain" description="Nucleotidyl transferase" evidence="2">
    <location>
        <begin position="141"/>
        <end position="423"/>
    </location>
</feature>
<feature type="coiled-coil region" evidence="1">
    <location>
        <begin position="28"/>
        <end position="69"/>
    </location>
</feature>
<dbReference type="GO" id="GO:0004475">
    <property type="term" value="F:mannose-1-phosphate guanylyltransferase (GTP) activity"/>
    <property type="evidence" value="ECO:0007669"/>
    <property type="project" value="InterPro"/>
</dbReference>
<dbReference type="InterPro" id="IPR051161">
    <property type="entry name" value="Mannose-6P_isomerase_type2"/>
</dbReference>
<gene>
    <name evidence="4" type="ORF">SERLADRAFT_464914</name>
</gene>
<dbReference type="PANTHER" id="PTHR46390:SF1">
    <property type="entry name" value="MANNOSE-1-PHOSPHATE GUANYLYLTRANSFERASE"/>
    <property type="match status" value="1"/>
</dbReference>
<dbReference type="Gene3D" id="3.90.550.10">
    <property type="entry name" value="Spore Coat Polysaccharide Biosynthesis Protein SpsA, Chain A"/>
    <property type="match status" value="1"/>
</dbReference>
<dbReference type="GO" id="GO:0009298">
    <property type="term" value="P:GDP-mannose biosynthetic process"/>
    <property type="evidence" value="ECO:0007669"/>
    <property type="project" value="TreeGrafter"/>
</dbReference>
<reference evidence="4" key="1">
    <citation type="submission" date="2011-04" db="EMBL/GenBank/DDBJ databases">
        <title>Evolution of plant cell wall degrading machinery underlies the functional diversity of forest fungi.</title>
        <authorList>
            <consortium name="US DOE Joint Genome Institute (JGI-PGF)"/>
            <person name="Eastwood D.C."/>
            <person name="Floudas D."/>
            <person name="Binder M."/>
            <person name="Majcherczyk A."/>
            <person name="Schneider P."/>
            <person name="Aerts A."/>
            <person name="Asiegbu F.O."/>
            <person name="Baker S.E."/>
            <person name="Barry K."/>
            <person name="Bendiksby M."/>
            <person name="Blumentritt M."/>
            <person name="Coutinho P.M."/>
            <person name="Cullen D."/>
            <person name="Cullen D."/>
            <person name="Gathman A."/>
            <person name="Goodell B."/>
            <person name="Henrissat B."/>
            <person name="Ihrmark K."/>
            <person name="Kauserud H."/>
            <person name="Kohler A."/>
            <person name="LaButti K."/>
            <person name="Lapidus A."/>
            <person name="Lavin J.L."/>
            <person name="Lee Y.-H."/>
            <person name="Lindquist E."/>
            <person name="Lilly W."/>
            <person name="Lucas S."/>
            <person name="Morin E."/>
            <person name="Murat C."/>
            <person name="Oguiza J.A."/>
            <person name="Park J."/>
            <person name="Pisabarro A.G."/>
            <person name="Riley R."/>
            <person name="Rosling A."/>
            <person name="Salamov A."/>
            <person name="Schmidt O."/>
            <person name="Schmutz J."/>
            <person name="Skrede I."/>
            <person name="Stenlid J."/>
            <person name="Wiebenga A."/>
            <person name="Xie X."/>
            <person name="Kues U."/>
            <person name="Hibbett D.S."/>
            <person name="Hoffmeister D."/>
            <person name="Hogberg N."/>
            <person name="Martin F."/>
            <person name="Grigoriev I.V."/>
            <person name="Watkinson S.C."/>
        </authorList>
    </citation>
    <scope>NUCLEOTIDE SEQUENCE</scope>
    <source>
        <strain evidence="4">S7.9</strain>
    </source>
</reference>
<name>F8NU96_SERL9</name>
<organism>
    <name type="scientific">Serpula lacrymans var. lacrymans (strain S7.9)</name>
    <name type="common">Dry rot fungus</name>
    <dbReference type="NCBI Taxonomy" id="578457"/>
    <lineage>
        <taxon>Eukaryota</taxon>
        <taxon>Fungi</taxon>
        <taxon>Dikarya</taxon>
        <taxon>Basidiomycota</taxon>
        <taxon>Agaricomycotina</taxon>
        <taxon>Agaricomycetes</taxon>
        <taxon>Agaricomycetidae</taxon>
        <taxon>Boletales</taxon>
        <taxon>Coniophorineae</taxon>
        <taxon>Serpulaceae</taxon>
        <taxon>Serpula</taxon>
    </lineage>
</organism>
<dbReference type="EMBL" id="GL945433">
    <property type="protein sequence ID" value="EGO25170.1"/>
    <property type="molecule type" value="Genomic_DNA"/>
</dbReference>
<dbReference type="SUPFAM" id="SSF53448">
    <property type="entry name" value="Nucleotide-diphospho-sugar transferases"/>
    <property type="match status" value="1"/>
</dbReference>
<dbReference type="AlphaFoldDB" id="F8NU96"/>
<dbReference type="InterPro" id="IPR054566">
    <property type="entry name" value="ManC/GMP-like_b-helix"/>
</dbReference>
<evidence type="ECO:0000313" key="4">
    <source>
        <dbReference type="EMBL" id="EGO25170.1"/>
    </source>
</evidence>
<evidence type="ECO:0000259" key="2">
    <source>
        <dbReference type="Pfam" id="PF00483"/>
    </source>
</evidence>
<dbReference type="OrthoDB" id="5594057at2759"/>
<dbReference type="PANTHER" id="PTHR46390">
    <property type="entry name" value="MANNOSE-1-PHOSPHATE GUANYLYLTRANSFERASE"/>
    <property type="match status" value="1"/>
</dbReference>
<sequence length="501" mass="53710">MTYNAGFAAKSAGQASEGPNALGVEYMFTQIMNAVQKSQSEIADLRQECSELRQANSSLERQIREGLQNGNYYGSSRMGTPGFTTPAPGSPQLRAKSPFLSPHSIPALAVPPSIHVPSPLGDNALTAFPFGTRDIPGFYVVIPAGGAGTRLWPLSREEHPKFLLDLTLKGRSLIQATWDRLLPLSSASRTTVVAGPGHIKSIRDQLPDLLVHNLFCEPGPKDSMAAIGLAAAVLARRDPDAVIGSFAADHMISGDDAFLSAVAEAVEVAKKDYLVTIGIAPSHPSTGFGYIRLGDKLGLKEAPNSRLVSSFKEKPDARTAAAYIGTGNYRWNAGMFVTKATFLIELLKEYKPDLYDGLQKIAAAWDDETLRQKTLNEVWPGLEKIPIDNAVAEPAAAEGKVAVVPATFGWDDVGDFSSLADLLPAESNQPRVLGDTNLVLTEQVAGGIVVPGSGRLITCLGVDDLVIVDMPDTLLVTTRARSQEVKRLVKKCRDAGWKELL</sequence>